<evidence type="ECO:0000313" key="2">
    <source>
        <dbReference type="EMBL" id="MBW69937.1"/>
    </source>
</evidence>
<feature type="compositionally biased region" description="Low complexity" evidence="1">
    <location>
        <begin position="142"/>
        <end position="156"/>
    </location>
</feature>
<dbReference type="EMBL" id="GGFL01005759">
    <property type="protein sequence ID" value="MBW69937.1"/>
    <property type="molecule type" value="Transcribed_RNA"/>
</dbReference>
<feature type="compositionally biased region" description="Basic and acidic residues" evidence="1">
    <location>
        <begin position="158"/>
        <end position="173"/>
    </location>
</feature>
<feature type="region of interest" description="Disordered" evidence="1">
    <location>
        <begin position="49"/>
        <end position="125"/>
    </location>
</feature>
<dbReference type="AlphaFoldDB" id="A0A2M4CX91"/>
<protein>
    <recommendedName>
        <fullName evidence="3">SAP domain-containing protein</fullName>
    </recommendedName>
</protein>
<feature type="region of interest" description="Disordered" evidence="1">
    <location>
        <begin position="137"/>
        <end position="173"/>
    </location>
</feature>
<name>A0A2M4CX91_ANODA</name>
<feature type="compositionally biased region" description="Polar residues" evidence="1">
    <location>
        <begin position="93"/>
        <end position="102"/>
    </location>
</feature>
<evidence type="ECO:0000256" key="1">
    <source>
        <dbReference type="SAM" id="MobiDB-lite"/>
    </source>
</evidence>
<organism evidence="2">
    <name type="scientific">Anopheles darlingi</name>
    <name type="common">Mosquito</name>
    <dbReference type="NCBI Taxonomy" id="43151"/>
    <lineage>
        <taxon>Eukaryota</taxon>
        <taxon>Metazoa</taxon>
        <taxon>Ecdysozoa</taxon>
        <taxon>Arthropoda</taxon>
        <taxon>Hexapoda</taxon>
        <taxon>Insecta</taxon>
        <taxon>Pterygota</taxon>
        <taxon>Neoptera</taxon>
        <taxon>Endopterygota</taxon>
        <taxon>Diptera</taxon>
        <taxon>Nematocera</taxon>
        <taxon>Culicoidea</taxon>
        <taxon>Culicidae</taxon>
        <taxon>Anophelinae</taxon>
        <taxon>Anopheles</taxon>
    </lineage>
</organism>
<proteinExistence type="predicted"/>
<reference evidence="2" key="1">
    <citation type="submission" date="2018-01" db="EMBL/GenBank/DDBJ databases">
        <title>An insight into the sialome of Amazonian anophelines.</title>
        <authorList>
            <person name="Ribeiro J.M."/>
            <person name="Scarpassa V."/>
            <person name="Calvo E."/>
        </authorList>
    </citation>
    <scope>NUCLEOTIDE SEQUENCE</scope>
</reference>
<feature type="compositionally biased region" description="Basic and acidic residues" evidence="1">
    <location>
        <begin position="50"/>
        <end position="72"/>
    </location>
</feature>
<evidence type="ECO:0008006" key="3">
    <source>
        <dbReference type="Google" id="ProtNLM"/>
    </source>
</evidence>
<feature type="compositionally biased region" description="Acidic residues" evidence="1">
    <location>
        <begin position="73"/>
        <end position="90"/>
    </location>
</feature>
<accession>A0A2M4CX91</accession>
<sequence>MDTVQHEDERSVPAAVEELCELFTKAGMIRECEKRGLVTAGSKRVLATRVVEHDATMVPHDGADGEAARNNDDNDDNNDDDDKNDDDGDASDISSVATSTRFYTPGERTMKAASTPITSADRRTERRSYAFRDVEDSIDTFGGNDDGAAGADGQNGWVERRSEAPDVQEKTDGHRQAFHVGTAGFDDVQAAESRVIKRIFPICACK</sequence>